<feature type="domain" description="Serine aminopeptidase S33" evidence="1">
    <location>
        <begin position="149"/>
        <end position="193"/>
    </location>
</feature>
<dbReference type="OrthoDB" id="9806902at2"/>
<dbReference type="Pfam" id="PF12146">
    <property type="entry name" value="Hydrolase_4"/>
    <property type="match status" value="1"/>
</dbReference>
<dbReference type="InterPro" id="IPR029058">
    <property type="entry name" value="AB_hydrolase_fold"/>
</dbReference>
<dbReference type="InterPro" id="IPR022742">
    <property type="entry name" value="Hydrolase_4"/>
</dbReference>
<gene>
    <name evidence="2" type="ORF">EIY87_35365</name>
</gene>
<name>A0A3R9DVM0_9PSEU</name>
<sequence>MTRAPARWLPAEGVTVRGSVVVLPGRGEHPGLYARLGTRLAADGYRVAAVSSPGDVAAELRGGPVPVVLLGSDAGAVQAVTLAAELPVHAVVAAGLPLSADAPADHSWAGELDARTACPVHRALLEADEHLERGALAAEPADLPAVLPRVPVLVLHGEADVIASPKAARAFAEMLPAGRFVLVGGGRHDVLNDVHHRSVAAEIVQFVEWLRAGTRGPVLVRG</sequence>
<dbReference type="AlphaFoldDB" id="A0A3R9DVM0"/>
<evidence type="ECO:0000313" key="3">
    <source>
        <dbReference type="Proteomes" id="UP000267081"/>
    </source>
</evidence>
<dbReference type="Proteomes" id="UP000267081">
    <property type="component" value="Unassembled WGS sequence"/>
</dbReference>
<accession>A0A3R9DVM0</accession>
<evidence type="ECO:0000313" key="2">
    <source>
        <dbReference type="EMBL" id="RSD12011.1"/>
    </source>
</evidence>
<reference evidence="2 3" key="1">
    <citation type="submission" date="2018-12" db="EMBL/GenBank/DDBJ databases">
        <title>Amycolatopsis eburnea sp. nov. actinomycete associate with arbuscular mycorrhiza fungal spore.</title>
        <authorList>
            <person name="Lumyong S."/>
            <person name="Chaiya L."/>
        </authorList>
    </citation>
    <scope>NUCLEOTIDE SEQUENCE [LARGE SCALE GENOMIC DNA]</scope>
    <source>
        <strain evidence="2 3">GLM-1</strain>
    </source>
</reference>
<dbReference type="Gene3D" id="3.40.50.1820">
    <property type="entry name" value="alpha/beta hydrolase"/>
    <property type="match status" value="1"/>
</dbReference>
<proteinExistence type="predicted"/>
<keyword evidence="3" id="KW-1185">Reference proteome</keyword>
<evidence type="ECO:0000259" key="1">
    <source>
        <dbReference type="Pfam" id="PF12146"/>
    </source>
</evidence>
<comment type="caution">
    <text evidence="2">The sequence shown here is derived from an EMBL/GenBank/DDBJ whole genome shotgun (WGS) entry which is preliminary data.</text>
</comment>
<dbReference type="EMBL" id="RSEC01000059">
    <property type="protein sequence ID" value="RSD12011.1"/>
    <property type="molecule type" value="Genomic_DNA"/>
</dbReference>
<organism evidence="2 3">
    <name type="scientific">Amycolatopsis eburnea</name>
    <dbReference type="NCBI Taxonomy" id="2267691"/>
    <lineage>
        <taxon>Bacteria</taxon>
        <taxon>Bacillati</taxon>
        <taxon>Actinomycetota</taxon>
        <taxon>Actinomycetes</taxon>
        <taxon>Pseudonocardiales</taxon>
        <taxon>Pseudonocardiaceae</taxon>
        <taxon>Amycolatopsis</taxon>
    </lineage>
</organism>
<protein>
    <recommendedName>
        <fullName evidence="1">Serine aminopeptidase S33 domain-containing protein</fullName>
    </recommendedName>
</protein>
<dbReference type="RefSeq" id="WP_125314236.1">
    <property type="nucleotide sequence ID" value="NZ_RSEC01000059.1"/>
</dbReference>
<dbReference type="SUPFAM" id="SSF53474">
    <property type="entry name" value="alpha/beta-Hydrolases"/>
    <property type="match status" value="1"/>
</dbReference>